<evidence type="ECO:0000256" key="1">
    <source>
        <dbReference type="ARBA" id="ARBA00001966"/>
    </source>
</evidence>
<evidence type="ECO:0000256" key="3">
    <source>
        <dbReference type="ARBA" id="ARBA00007941"/>
    </source>
</evidence>
<protein>
    <recommendedName>
        <fullName evidence="4">ferredoxin:thioredoxin reductase</fullName>
        <ecNumber evidence="4">1.8.7.2</ecNumber>
    </recommendedName>
    <alternativeName>
        <fullName evidence="12">Ferredoxin-thioredoxin reductase subunit B</fullName>
    </alternativeName>
</protein>
<dbReference type="AlphaFoldDB" id="A0A120KMX3"/>
<name>A0A120KMX3_9BACT</name>
<evidence type="ECO:0000256" key="13">
    <source>
        <dbReference type="ARBA" id="ARBA00048150"/>
    </source>
</evidence>
<proteinExistence type="inferred from homology"/>
<evidence type="ECO:0000256" key="9">
    <source>
        <dbReference type="ARBA" id="ARBA00023014"/>
    </source>
</evidence>
<dbReference type="PANTHER" id="PTHR35113">
    <property type="entry name" value="FERREDOXIN-THIOREDOXIN REDUCTASE CATALYTIC CHAIN, CHLOROPLASTIC"/>
    <property type="match status" value="1"/>
</dbReference>
<evidence type="ECO:0000256" key="2">
    <source>
        <dbReference type="ARBA" id="ARBA00003945"/>
    </source>
</evidence>
<dbReference type="InterPro" id="IPR004209">
    <property type="entry name" value="FTR_bsu"/>
</dbReference>
<keyword evidence="6" id="KW-0479">Metal-binding</keyword>
<evidence type="ECO:0000313" key="15">
    <source>
        <dbReference type="Proteomes" id="UP000063964"/>
    </source>
</evidence>
<evidence type="ECO:0000256" key="12">
    <source>
        <dbReference type="ARBA" id="ARBA00030295"/>
    </source>
</evidence>
<dbReference type="PANTHER" id="PTHR35113:SF1">
    <property type="entry name" value="FERREDOXIN-THIOREDOXIN REDUCTASE CATALYTIC CHAIN, CHLOROPLASTIC"/>
    <property type="match status" value="1"/>
</dbReference>
<evidence type="ECO:0000313" key="14">
    <source>
        <dbReference type="EMBL" id="AMD92376.1"/>
    </source>
</evidence>
<evidence type="ECO:0000256" key="7">
    <source>
        <dbReference type="ARBA" id="ARBA00023002"/>
    </source>
</evidence>
<evidence type="ECO:0000256" key="4">
    <source>
        <dbReference type="ARBA" id="ARBA00012358"/>
    </source>
</evidence>
<keyword evidence="9" id="KW-0411">Iron-sulfur</keyword>
<evidence type="ECO:0000256" key="6">
    <source>
        <dbReference type="ARBA" id="ARBA00022723"/>
    </source>
</evidence>
<dbReference type="KEGG" id="doa:AXF15_04125"/>
<keyword evidence="5" id="KW-0004">4Fe-4S</keyword>
<keyword evidence="10" id="KW-1015">Disulfide bond</keyword>
<dbReference type="Gene3D" id="3.90.460.10">
    <property type="entry name" value="Ferredoxin thioredoxin reductase catalytic beta subunit"/>
    <property type="match status" value="1"/>
</dbReference>
<comment type="function">
    <text evidence="2">Catalytic subunit of the ferredoxin-thioredoxin reductase (FTR), which catalyzes the two-electron reduction of thioredoxins by the electrons provided by reduced ferredoxin.</text>
</comment>
<dbReference type="EMBL" id="CP014230">
    <property type="protein sequence ID" value="AMD92376.1"/>
    <property type="molecule type" value="Genomic_DNA"/>
</dbReference>
<dbReference type="GO" id="GO:0016730">
    <property type="term" value="F:oxidoreductase activity, acting on iron-sulfur proteins as donors"/>
    <property type="evidence" value="ECO:0007669"/>
    <property type="project" value="InterPro"/>
</dbReference>
<dbReference type="EC" id="1.8.7.2" evidence="4"/>
<dbReference type="STRING" id="888061.AXF15_04125"/>
<dbReference type="RefSeq" id="WP_066603688.1">
    <property type="nucleotide sequence ID" value="NZ_CP014230.1"/>
</dbReference>
<evidence type="ECO:0000256" key="10">
    <source>
        <dbReference type="ARBA" id="ARBA00023157"/>
    </source>
</evidence>
<keyword evidence="8" id="KW-0408">Iron</keyword>
<gene>
    <name evidence="14" type="ORF">AXF15_04125</name>
</gene>
<comment type="cofactor">
    <cofactor evidence="1">
        <name>[4Fe-4S] cluster</name>
        <dbReference type="ChEBI" id="CHEBI:49883"/>
    </cofactor>
</comment>
<accession>A0A120KMX3</accession>
<evidence type="ECO:0000256" key="8">
    <source>
        <dbReference type="ARBA" id="ARBA00023004"/>
    </source>
</evidence>
<dbReference type="GO" id="GO:0046872">
    <property type="term" value="F:metal ion binding"/>
    <property type="evidence" value="ECO:0007669"/>
    <property type="project" value="UniProtKB-KW"/>
</dbReference>
<reference evidence="15" key="1">
    <citation type="submission" date="2016-02" db="EMBL/GenBank/DDBJ databases">
        <authorList>
            <person name="Holder M.E."/>
            <person name="Ajami N.J."/>
            <person name="Petrosino J.F."/>
        </authorList>
    </citation>
    <scope>NUCLEOTIDE SEQUENCE [LARGE SCALE GENOMIC DNA]</scope>
    <source>
        <strain evidence="15">DSM 12838</strain>
    </source>
</reference>
<comment type="similarity">
    <text evidence="3">Belongs to the ferredoxin thioredoxin reductase beta subunit family.</text>
</comment>
<comment type="subunit">
    <text evidence="11">Heterodimer of subunit A (variable subunit) and subunit B (catalytic subunit). Heterodimeric FTR forms a complex with ferredoxin and thioredoxin.</text>
</comment>
<organism evidence="14 15">
    <name type="scientific">Desulfomicrobium orale DSM 12838</name>
    <dbReference type="NCBI Taxonomy" id="888061"/>
    <lineage>
        <taxon>Bacteria</taxon>
        <taxon>Pseudomonadati</taxon>
        <taxon>Thermodesulfobacteriota</taxon>
        <taxon>Desulfovibrionia</taxon>
        <taxon>Desulfovibrionales</taxon>
        <taxon>Desulfomicrobiaceae</taxon>
        <taxon>Desulfomicrobium</taxon>
    </lineage>
</organism>
<sequence>MNPEALYEKLRAVQEPRGFFFNSDKAFVLDLMEGLLVNRERYGYMACPCRLASGNRELDRDIFCPCEYREPDVAEFGACYCGLYVSEDWNVGRIPHETVPERRDPEKLLAALMAGDDES</sequence>
<evidence type="ECO:0000256" key="5">
    <source>
        <dbReference type="ARBA" id="ARBA00022485"/>
    </source>
</evidence>
<keyword evidence="7" id="KW-0560">Oxidoreductase</keyword>
<dbReference type="SUPFAM" id="SSF57662">
    <property type="entry name" value="Ferredoxin thioredoxin reductase (FTR), catalytic beta chain"/>
    <property type="match status" value="1"/>
</dbReference>
<dbReference type="OrthoDB" id="9782739at2"/>
<comment type="catalytic activity">
    <reaction evidence="13">
        <text>[thioredoxin]-disulfide + 2 reduced [2Fe-2S]-[ferredoxin] + 2 H(+) = [thioredoxin]-dithiol + 2 oxidized [2Fe-2S]-[ferredoxin]</text>
        <dbReference type="Rhea" id="RHEA:42336"/>
        <dbReference type="Rhea" id="RHEA-COMP:10000"/>
        <dbReference type="Rhea" id="RHEA-COMP:10001"/>
        <dbReference type="Rhea" id="RHEA-COMP:10698"/>
        <dbReference type="Rhea" id="RHEA-COMP:10700"/>
        <dbReference type="ChEBI" id="CHEBI:15378"/>
        <dbReference type="ChEBI" id="CHEBI:29950"/>
        <dbReference type="ChEBI" id="CHEBI:33737"/>
        <dbReference type="ChEBI" id="CHEBI:33738"/>
        <dbReference type="ChEBI" id="CHEBI:50058"/>
        <dbReference type="EC" id="1.8.7.2"/>
    </reaction>
</comment>
<keyword evidence="15" id="KW-1185">Reference proteome</keyword>
<dbReference type="InterPro" id="IPR036644">
    <property type="entry name" value="FTR_bsu_sf"/>
</dbReference>
<dbReference type="Pfam" id="PF02943">
    <property type="entry name" value="FeThRed_B"/>
    <property type="match status" value="1"/>
</dbReference>
<dbReference type="Proteomes" id="UP000063964">
    <property type="component" value="Chromosome"/>
</dbReference>
<evidence type="ECO:0000256" key="11">
    <source>
        <dbReference type="ARBA" id="ARBA00026011"/>
    </source>
</evidence>
<dbReference type="GO" id="GO:0051539">
    <property type="term" value="F:4 iron, 4 sulfur cluster binding"/>
    <property type="evidence" value="ECO:0007669"/>
    <property type="project" value="UniProtKB-KW"/>
</dbReference>